<dbReference type="EMBL" id="KV441549">
    <property type="protein sequence ID" value="OAG09347.1"/>
    <property type="molecule type" value="Genomic_DNA"/>
</dbReference>
<evidence type="ECO:0000256" key="2">
    <source>
        <dbReference type="SAM" id="SignalP"/>
    </source>
</evidence>
<dbReference type="AlphaFoldDB" id="A0A177CRE3"/>
<evidence type="ECO:0000256" key="1">
    <source>
        <dbReference type="SAM" id="MobiDB-lite"/>
    </source>
</evidence>
<dbReference type="GeneID" id="28769735"/>
<feature type="region of interest" description="Disordered" evidence="1">
    <location>
        <begin position="36"/>
        <end position="67"/>
    </location>
</feature>
<dbReference type="Proteomes" id="UP000077069">
    <property type="component" value="Unassembled WGS sequence"/>
</dbReference>
<dbReference type="Pfam" id="PF11913">
    <property type="entry name" value="DUF3431"/>
    <property type="match status" value="1"/>
</dbReference>
<dbReference type="RefSeq" id="XP_018039712.1">
    <property type="nucleotide sequence ID" value="XM_018186249.1"/>
</dbReference>
<organism evidence="3 4">
    <name type="scientific">Paraphaeosphaeria sporulosa</name>
    <dbReference type="NCBI Taxonomy" id="1460663"/>
    <lineage>
        <taxon>Eukaryota</taxon>
        <taxon>Fungi</taxon>
        <taxon>Dikarya</taxon>
        <taxon>Ascomycota</taxon>
        <taxon>Pezizomycotina</taxon>
        <taxon>Dothideomycetes</taxon>
        <taxon>Pleosporomycetidae</taxon>
        <taxon>Pleosporales</taxon>
        <taxon>Massarineae</taxon>
        <taxon>Didymosphaeriaceae</taxon>
        <taxon>Paraphaeosphaeria</taxon>
    </lineage>
</organism>
<dbReference type="PANTHER" id="PTHR37490:SF3">
    <property type="entry name" value="DUF3431 DOMAIN CONTAINING PROTEIN"/>
    <property type="match status" value="1"/>
</dbReference>
<feature type="chain" id="PRO_5008058501" description="DUF3431 domain-containing protein" evidence="2">
    <location>
        <begin position="24"/>
        <end position="344"/>
    </location>
</feature>
<evidence type="ECO:0000313" key="3">
    <source>
        <dbReference type="EMBL" id="OAG09347.1"/>
    </source>
</evidence>
<evidence type="ECO:0000313" key="4">
    <source>
        <dbReference type="Proteomes" id="UP000077069"/>
    </source>
</evidence>
<evidence type="ECO:0008006" key="5">
    <source>
        <dbReference type="Google" id="ProtNLM"/>
    </source>
</evidence>
<sequence>MSFHRRLPGRTAALALLSWLVVALVLHLRAERQLSTHDRSHTGIKSPPPPGAAIAEPKSSDTASAFQKGAGESIRRTAIVVAKTAFENATWLDDYFPQWEKNIYSVEDGETMMKIPKNKGRESMVYLSYIIDKYDRLPDNVLFLHPNRYQWHNDDPDYDGVPMLRHFQMPYLEQEGYVNIRCAWSLGCPDEIKPFAEEGERRAQVHAGGDYKKAFQVLFPGVDVPQYVGVSCCAQFAATKEKIRERKKSDYQRYRKWLVETDLEDSISGRIMEYSWHIIFGKDPVHCPPVQVCYCKVFGLCSLQCEEQGSCGDRYTLPPFATLPEGWPYIGWDQEDRERAGPED</sequence>
<dbReference type="InParanoid" id="A0A177CRE3"/>
<name>A0A177CRE3_9PLEO</name>
<accession>A0A177CRE3</accession>
<protein>
    <recommendedName>
        <fullName evidence="5">DUF3431 domain-containing protein</fullName>
    </recommendedName>
</protein>
<dbReference type="OrthoDB" id="426718at2759"/>
<keyword evidence="2" id="KW-0732">Signal</keyword>
<keyword evidence="4" id="KW-1185">Reference proteome</keyword>
<gene>
    <name evidence="3" type="ORF">CC84DRAFT_434722</name>
</gene>
<proteinExistence type="predicted"/>
<dbReference type="PANTHER" id="PTHR37490">
    <property type="entry name" value="EXPRESSED PROTEIN"/>
    <property type="match status" value="1"/>
</dbReference>
<reference evidence="3 4" key="1">
    <citation type="submission" date="2016-05" db="EMBL/GenBank/DDBJ databases">
        <title>Comparative analysis of secretome profiles of manganese(II)-oxidizing ascomycete fungi.</title>
        <authorList>
            <consortium name="DOE Joint Genome Institute"/>
            <person name="Zeiner C.A."/>
            <person name="Purvine S.O."/>
            <person name="Zink E.M."/>
            <person name="Wu S."/>
            <person name="Pasa-Tolic L."/>
            <person name="Chaput D.L."/>
            <person name="Haridas S."/>
            <person name="Grigoriev I.V."/>
            <person name="Santelli C.M."/>
            <person name="Hansel C.M."/>
        </authorList>
    </citation>
    <scope>NUCLEOTIDE SEQUENCE [LARGE SCALE GENOMIC DNA]</scope>
    <source>
        <strain evidence="3 4">AP3s5-JAC2a</strain>
    </source>
</reference>
<feature type="signal peptide" evidence="2">
    <location>
        <begin position="1"/>
        <end position="23"/>
    </location>
</feature>
<dbReference type="InterPro" id="IPR021838">
    <property type="entry name" value="DUF3431"/>
</dbReference>